<protein>
    <submittedName>
        <fullName evidence="1">Uncharacterized protein</fullName>
    </submittedName>
</protein>
<sequence>MAGFVGIVGLVTVAVTTTTAAVYNHEPTSSQMLSADRTTNHTRLPSEKSHLSSMPDTANLSNLSSTGIRSGTKQRESRPPTWTPQLDRVNIYEAVIPPL</sequence>
<gene>
    <name evidence="1" type="ORF">O6H91_08G086800</name>
</gene>
<reference evidence="2" key="1">
    <citation type="journal article" date="2024" name="Proc. Natl. Acad. Sci. U.S.A.">
        <title>Extraordinary preservation of gene collinearity over three hundred million years revealed in homosporous lycophytes.</title>
        <authorList>
            <person name="Li C."/>
            <person name="Wickell D."/>
            <person name="Kuo L.Y."/>
            <person name="Chen X."/>
            <person name="Nie B."/>
            <person name="Liao X."/>
            <person name="Peng D."/>
            <person name="Ji J."/>
            <person name="Jenkins J."/>
            <person name="Williams M."/>
            <person name="Shu S."/>
            <person name="Plott C."/>
            <person name="Barry K."/>
            <person name="Rajasekar S."/>
            <person name="Grimwood J."/>
            <person name="Han X."/>
            <person name="Sun S."/>
            <person name="Hou Z."/>
            <person name="He W."/>
            <person name="Dai G."/>
            <person name="Sun C."/>
            <person name="Schmutz J."/>
            <person name="Leebens-Mack J.H."/>
            <person name="Li F.W."/>
            <person name="Wang L."/>
        </authorList>
    </citation>
    <scope>NUCLEOTIDE SEQUENCE [LARGE SCALE GENOMIC DNA]</scope>
    <source>
        <strain evidence="2">cv. PW_Plant_1</strain>
    </source>
</reference>
<evidence type="ECO:0000313" key="1">
    <source>
        <dbReference type="EMBL" id="KAJ7547455.1"/>
    </source>
</evidence>
<dbReference type="Proteomes" id="UP001162992">
    <property type="component" value="Chromosome 8"/>
</dbReference>
<name>A0ACC2CZJ4_DIPCM</name>
<accession>A0ACC2CZJ4</accession>
<organism evidence="1 2">
    <name type="scientific">Diphasiastrum complanatum</name>
    <name type="common">Issler's clubmoss</name>
    <name type="synonym">Lycopodium complanatum</name>
    <dbReference type="NCBI Taxonomy" id="34168"/>
    <lineage>
        <taxon>Eukaryota</taxon>
        <taxon>Viridiplantae</taxon>
        <taxon>Streptophyta</taxon>
        <taxon>Embryophyta</taxon>
        <taxon>Tracheophyta</taxon>
        <taxon>Lycopodiopsida</taxon>
        <taxon>Lycopodiales</taxon>
        <taxon>Lycopodiaceae</taxon>
        <taxon>Lycopodioideae</taxon>
        <taxon>Diphasiastrum</taxon>
    </lineage>
</organism>
<comment type="caution">
    <text evidence="1">The sequence shown here is derived from an EMBL/GenBank/DDBJ whole genome shotgun (WGS) entry which is preliminary data.</text>
</comment>
<proteinExistence type="predicted"/>
<dbReference type="EMBL" id="CM055099">
    <property type="protein sequence ID" value="KAJ7547455.1"/>
    <property type="molecule type" value="Genomic_DNA"/>
</dbReference>
<evidence type="ECO:0000313" key="2">
    <source>
        <dbReference type="Proteomes" id="UP001162992"/>
    </source>
</evidence>
<keyword evidence="2" id="KW-1185">Reference proteome</keyword>